<evidence type="ECO:0000256" key="6">
    <source>
        <dbReference type="ARBA" id="ARBA00023004"/>
    </source>
</evidence>
<evidence type="ECO:0000256" key="4">
    <source>
        <dbReference type="ARBA" id="ARBA00022723"/>
    </source>
</evidence>
<keyword evidence="11" id="KW-1185">Reference proteome</keyword>
<keyword evidence="4 8" id="KW-0479">Metal-binding</keyword>
<comment type="caution">
    <text evidence="10">The sequence shown here is derived from an EMBL/GenBank/DDBJ whole genome shotgun (WGS) entry which is preliminary data.</text>
</comment>
<feature type="region of interest" description="Disordered" evidence="9">
    <location>
        <begin position="1"/>
        <end position="31"/>
    </location>
</feature>
<name>A0ABP4QK25_9ACTN</name>
<protein>
    <submittedName>
        <fullName evidence="10">Cytochrome P450</fullName>
    </submittedName>
</protein>
<evidence type="ECO:0000256" key="5">
    <source>
        <dbReference type="ARBA" id="ARBA00023002"/>
    </source>
</evidence>
<evidence type="ECO:0000256" key="7">
    <source>
        <dbReference type="ARBA" id="ARBA00023033"/>
    </source>
</evidence>
<keyword evidence="5 8" id="KW-0560">Oxidoreductase</keyword>
<dbReference type="SUPFAM" id="SSF48264">
    <property type="entry name" value="Cytochrome P450"/>
    <property type="match status" value="1"/>
</dbReference>
<dbReference type="PANTHER" id="PTHR46696:SF5">
    <property type="entry name" value="CYTOCHROME P450 BJ-1"/>
    <property type="match status" value="1"/>
</dbReference>
<feature type="compositionally biased region" description="Pro residues" evidence="9">
    <location>
        <begin position="14"/>
        <end position="26"/>
    </location>
</feature>
<evidence type="ECO:0000256" key="9">
    <source>
        <dbReference type="SAM" id="MobiDB-lite"/>
    </source>
</evidence>
<dbReference type="InterPro" id="IPR002397">
    <property type="entry name" value="Cyt_P450_B"/>
</dbReference>
<dbReference type="PROSITE" id="PS00086">
    <property type="entry name" value="CYTOCHROME_P450"/>
    <property type="match status" value="1"/>
</dbReference>
<dbReference type="PRINTS" id="PR00385">
    <property type="entry name" value="P450"/>
</dbReference>
<dbReference type="Proteomes" id="UP001500064">
    <property type="component" value="Unassembled WGS sequence"/>
</dbReference>
<evidence type="ECO:0000313" key="11">
    <source>
        <dbReference type="Proteomes" id="UP001500064"/>
    </source>
</evidence>
<organism evidence="10 11">
    <name type="scientific">Nonomuraea maheshkhaliensis</name>
    <dbReference type="NCBI Taxonomy" id="419590"/>
    <lineage>
        <taxon>Bacteria</taxon>
        <taxon>Bacillati</taxon>
        <taxon>Actinomycetota</taxon>
        <taxon>Actinomycetes</taxon>
        <taxon>Streptosporangiales</taxon>
        <taxon>Streptosporangiaceae</taxon>
        <taxon>Nonomuraea</taxon>
    </lineage>
</organism>
<evidence type="ECO:0000256" key="3">
    <source>
        <dbReference type="ARBA" id="ARBA00022617"/>
    </source>
</evidence>
<comment type="cofactor">
    <cofactor evidence="1">
        <name>heme</name>
        <dbReference type="ChEBI" id="CHEBI:30413"/>
    </cofactor>
</comment>
<keyword evidence="7 8" id="KW-0503">Monooxygenase</keyword>
<accession>A0ABP4QK25</accession>
<evidence type="ECO:0000256" key="8">
    <source>
        <dbReference type="RuleBase" id="RU000461"/>
    </source>
</evidence>
<keyword evidence="3 8" id="KW-0349">Heme</keyword>
<dbReference type="PANTHER" id="PTHR46696">
    <property type="entry name" value="P450, PUTATIVE (EUROFUNG)-RELATED"/>
    <property type="match status" value="1"/>
</dbReference>
<keyword evidence="6 8" id="KW-0408">Iron</keyword>
<comment type="similarity">
    <text evidence="2 8">Belongs to the cytochrome P450 family.</text>
</comment>
<evidence type="ECO:0000256" key="2">
    <source>
        <dbReference type="ARBA" id="ARBA00010617"/>
    </source>
</evidence>
<dbReference type="Pfam" id="PF00067">
    <property type="entry name" value="p450"/>
    <property type="match status" value="1"/>
</dbReference>
<dbReference type="InterPro" id="IPR036396">
    <property type="entry name" value="Cyt_P450_sf"/>
</dbReference>
<proteinExistence type="inferred from homology"/>
<dbReference type="RefSeq" id="WP_346101314.1">
    <property type="nucleotide sequence ID" value="NZ_BAAAMU010000003.1"/>
</dbReference>
<gene>
    <name evidence="10" type="ORF">GCM10009733_006150</name>
</gene>
<sequence>MSAELEAAADNPLELPPGPHGTPSPALPERQRTCPVAPMTVPSGASILTAVQYHDVRALLASEHSSRERLCTPGMPRLAKGMSFEDVAKGVLMNLDGAAHAGQRGILKGLFTEQAAEQLRPACADIAHDLLDPVRGSEVDIVTGYALPLSSHVICQVLGVPPADYPRFHQWSSAFLTVSAASAETRAESYAAFQAYAASLIATHRSEPGSELIDDLIRAELDGRPLGDDVLINLLIMLMIAGHETTAMMISRGVLRLLLHPEQYQALVNDRQLIAPAVEEILRFDGPGSSGLLRYLTAQVELPSGTTVGAETAVLPHLWYANHCPHAFPEPGRFDIRRYAGDTPARPHLAFGHGRHFCLGRALGRMVLQEALRALILVAPNIRPAVALDDIPWSGDALNQQPIRLPVVLT</sequence>
<dbReference type="Gene3D" id="1.10.630.10">
    <property type="entry name" value="Cytochrome P450"/>
    <property type="match status" value="1"/>
</dbReference>
<evidence type="ECO:0000256" key="1">
    <source>
        <dbReference type="ARBA" id="ARBA00001971"/>
    </source>
</evidence>
<dbReference type="InterPro" id="IPR001128">
    <property type="entry name" value="Cyt_P450"/>
</dbReference>
<evidence type="ECO:0000313" key="10">
    <source>
        <dbReference type="EMBL" id="GAA1612883.1"/>
    </source>
</evidence>
<dbReference type="PRINTS" id="PR00359">
    <property type="entry name" value="BP450"/>
</dbReference>
<reference evidence="11" key="1">
    <citation type="journal article" date="2019" name="Int. J. Syst. Evol. Microbiol.">
        <title>The Global Catalogue of Microorganisms (GCM) 10K type strain sequencing project: providing services to taxonomists for standard genome sequencing and annotation.</title>
        <authorList>
            <consortium name="The Broad Institute Genomics Platform"/>
            <consortium name="The Broad Institute Genome Sequencing Center for Infectious Disease"/>
            <person name="Wu L."/>
            <person name="Ma J."/>
        </authorList>
    </citation>
    <scope>NUCLEOTIDE SEQUENCE [LARGE SCALE GENOMIC DNA]</scope>
    <source>
        <strain evidence="11">JCM 13929</strain>
    </source>
</reference>
<dbReference type="InterPro" id="IPR017972">
    <property type="entry name" value="Cyt_P450_CS"/>
</dbReference>
<dbReference type="EMBL" id="BAAAMU010000003">
    <property type="protein sequence ID" value="GAA1612883.1"/>
    <property type="molecule type" value="Genomic_DNA"/>
</dbReference>